<name>A0ABP0GN14_CLALP</name>
<dbReference type="Proteomes" id="UP001642483">
    <property type="component" value="Unassembled WGS sequence"/>
</dbReference>
<dbReference type="InterPro" id="IPR027417">
    <property type="entry name" value="P-loop_NTPase"/>
</dbReference>
<dbReference type="InterPro" id="IPR000157">
    <property type="entry name" value="TIR_dom"/>
</dbReference>
<dbReference type="PANTHER" id="PTHR46270">
    <property type="entry name" value="ARMADILLO-TYPE FOLD-RELATED"/>
    <property type="match status" value="1"/>
</dbReference>
<dbReference type="EMBL" id="CAWYQH010000130">
    <property type="protein sequence ID" value="CAK8693113.1"/>
    <property type="molecule type" value="Genomic_DNA"/>
</dbReference>
<organism evidence="2 3">
    <name type="scientific">Clavelina lepadiformis</name>
    <name type="common">Light-bulb sea squirt</name>
    <name type="synonym">Ascidia lepadiformis</name>
    <dbReference type="NCBI Taxonomy" id="159417"/>
    <lineage>
        <taxon>Eukaryota</taxon>
        <taxon>Metazoa</taxon>
        <taxon>Chordata</taxon>
        <taxon>Tunicata</taxon>
        <taxon>Ascidiacea</taxon>
        <taxon>Aplousobranchia</taxon>
        <taxon>Clavelinidae</taxon>
        <taxon>Clavelina</taxon>
    </lineage>
</organism>
<sequence length="1013" mass="115726">MVDNQTAAQTPHIMISYNWTDSKAMALKMCKQLQGHGFHVWLDDGDIKGNIYAAMAAAVNNAFLILMFVSSNYETSINCQKEACFAISEKKWIIPIYAQEGYRAKNWLGLIIAGLLYHDFSKGDYEANFKKLLKEIESSQNTPRPHYGQVVHTHERGKADDPWKLQGPISPFLPTKTYKKLSRLAESSSIFVLHCYGQPGNGKSEIIRKLAADFPFVKSETQHPCVKWHLQYFKSKTSIKQELQKLVKKLHARGLLISVTEFEEIMASLEKEEARPLASFLCKANIDLVILFEDFNIDVEAKKYVYDFVSTLSSSEMGGKTHIYLTTEQGLPTISLDQYSHKSYYNLVKIKGFQEHEGMMFLLDGADGIRDVEAAKQVNEQLDGSPLALQFAKSYCRIASLHYYEYLTKIEENIPSTDSNPKQKIFAAITLLPDTPDKKFNKWNVTWKVFCCLSLLTCESMPEDFVLECFRYFAKQDEATELASKKIRSEWIDDLKSKGMCTRSGKKSVSFHQLIMMSFQSYRESNLPTGPIYVKHLMYILAGLVTKDFRSDRNLATMTELQIIGKEVLKLAENNKEEILGGGENGQVIFRLILSRLYEVFGALVSFRSPIDYDISLELLEKSLELLLPEENWNLIQRKPARDANGAADKIIDCCQINFPSDLITEYEAMLHICLGPQEFAYLKQQSKKPSAVEKIEKDEKETLENLKLINLLRSAGVFLKEDDQKKIFLAEKVSTILHSLSRVVLYKGTSPSTKELEDSKWRSSLSHAIAKRCRENYNIGLLVEHLSITAAMIPLLLKSKDDDNALQEAKKMCELALDKNSKLFDMYEHGLLKEVYGPSHNSARLQMLKNLLRTHSRLARFEDGNKTKEERFAESHETCEELLELAQRKLDDKLDPQCSGALASFIYCAKYYAAFEDYESAMKCFVNFFENQYFYRLQPAIQAWGAYNFARAVVEGKLSNEVKKAKEMCESFLLSTSTYIAHNLKEKLRNILKDLRRMDSVSPPPRKASRCA</sequence>
<dbReference type="PANTHER" id="PTHR46270:SF2">
    <property type="entry name" value="TIR DOMAIN-CONTAINING PROTEIN"/>
    <property type="match status" value="1"/>
</dbReference>
<dbReference type="InterPro" id="IPR035897">
    <property type="entry name" value="Toll_tir_struct_dom_sf"/>
</dbReference>
<evidence type="ECO:0000259" key="1">
    <source>
        <dbReference type="Pfam" id="PF13676"/>
    </source>
</evidence>
<dbReference type="SUPFAM" id="SSF52540">
    <property type="entry name" value="P-loop containing nucleoside triphosphate hydrolases"/>
    <property type="match status" value="1"/>
</dbReference>
<reference evidence="2 3" key="1">
    <citation type="submission" date="2024-02" db="EMBL/GenBank/DDBJ databases">
        <authorList>
            <person name="Daric V."/>
            <person name="Darras S."/>
        </authorList>
    </citation>
    <scope>NUCLEOTIDE SEQUENCE [LARGE SCALE GENOMIC DNA]</scope>
</reference>
<dbReference type="SUPFAM" id="SSF52200">
    <property type="entry name" value="Toll/Interleukin receptor TIR domain"/>
    <property type="match status" value="1"/>
</dbReference>
<evidence type="ECO:0000313" key="2">
    <source>
        <dbReference type="EMBL" id="CAK8693113.1"/>
    </source>
</evidence>
<protein>
    <recommendedName>
        <fullName evidence="1">TIR domain-containing protein</fullName>
    </recommendedName>
</protein>
<evidence type="ECO:0000313" key="3">
    <source>
        <dbReference type="Proteomes" id="UP001642483"/>
    </source>
</evidence>
<proteinExistence type="predicted"/>
<keyword evidence="3" id="KW-1185">Reference proteome</keyword>
<gene>
    <name evidence="2" type="ORF">CVLEPA_LOCUS26439</name>
</gene>
<comment type="caution">
    <text evidence="2">The sequence shown here is derived from an EMBL/GenBank/DDBJ whole genome shotgun (WGS) entry which is preliminary data.</text>
</comment>
<dbReference type="Pfam" id="PF13676">
    <property type="entry name" value="TIR_2"/>
    <property type="match status" value="1"/>
</dbReference>
<feature type="domain" description="TIR" evidence="1">
    <location>
        <begin position="13"/>
        <end position="133"/>
    </location>
</feature>
<accession>A0ABP0GN14</accession>
<dbReference type="Gene3D" id="3.40.50.10140">
    <property type="entry name" value="Toll/interleukin-1 receptor homology (TIR) domain"/>
    <property type="match status" value="1"/>
</dbReference>